<dbReference type="VEuPathDB" id="FungiDB:SCHCODRAFT_02615767"/>
<keyword evidence="4" id="KW-1185">Reference proteome</keyword>
<evidence type="ECO:0000313" key="4">
    <source>
        <dbReference type="Proteomes" id="UP000007431"/>
    </source>
</evidence>
<dbReference type="PANTHER" id="PTHR40465">
    <property type="entry name" value="CHROMOSOME 1, WHOLE GENOME SHOTGUN SEQUENCE"/>
    <property type="match status" value="1"/>
</dbReference>
<evidence type="ECO:0000256" key="1">
    <source>
        <dbReference type="SAM" id="Phobius"/>
    </source>
</evidence>
<keyword evidence="1" id="KW-0472">Membrane</keyword>
<feature type="transmembrane region" description="Helical" evidence="1">
    <location>
        <begin position="64"/>
        <end position="84"/>
    </location>
</feature>
<protein>
    <recommendedName>
        <fullName evidence="2">DUF6534 domain-containing protein</fullName>
    </recommendedName>
</protein>
<reference evidence="3 4" key="1">
    <citation type="journal article" date="2010" name="Nat. Biotechnol.">
        <title>Genome sequence of the model mushroom Schizophyllum commune.</title>
        <authorList>
            <person name="Ohm R.A."/>
            <person name="de Jong J.F."/>
            <person name="Lugones L.G."/>
            <person name="Aerts A."/>
            <person name="Kothe E."/>
            <person name="Stajich J.E."/>
            <person name="de Vries R.P."/>
            <person name="Record E."/>
            <person name="Levasseur A."/>
            <person name="Baker S.E."/>
            <person name="Bartholomew K.A."/>
            <person name="Coutinho P.M."/>
            <person name="Erdmann S."/>
            <person name="Fowler T.J."/>
            <person name="Gathman A.C."/>
            <person name="Lombard V."/>
            <person name="Henrissat B."/>
            <person name="Knabe N."/>
            <person name="Kuees U."/>
            <person name="Lilly W.W."/>
            <person name="Lindquist E."/>
            <person name="Lucas S."/>
            <person name="Magnuson J.K."/>
            <person name="Piumi F."/>
            <person name="Raudaskoski M."/>
            <person name="Salamov A."/>
            <person name="Schmutz J."/>
            <person name="Schwarze F.W.M.R."/>
            <person name="vanKuyk P.A."/>
            <person name="Horton J.S."/>
            <person name="Grigoriev I.V."/>
            <person name="Woesten H.A.B."/>
        </authorList>
    </citation>
    <scope>NUCLEOTIDE SEQUENCE [LARGE SCALE GENOMIC DNA]</scope>
    <source>
        <strain evidence="4">H4-8 / FGSC 9210</strain>
    </source>
</reference>
<dbReference type="PANTHER" id="PTHR40465:SF1">
    <property type="entry name" value="DUF6534 DOMAIN-CONTAINING PROTEIN"/>
    <property type="match status" value="1"/>
</dbReference>
<dbReference type="OMA" id="SNWYLAA"/>
<accession>D8PX47</accession>
<sequence>MLNPAQIAYLYWNGYKRKDPLVIRLFVIFLFVADTAHTAFTMAYMYICLVNHYGNPLYLANANWVFSADPALTGIIGGSVQIFFSWRVKILTGHSLLAGTIATSSCASLLCGIATAIACGFVPAFAQFQRFKVVVIIWLAASSLSDILITGSLVNHLRSHKTGFRTTDTHVDRIIRLTVQTGLITSLWAHLMLNFALSKLYTNSLMSSLNSRKGWHYSDSRTSGASGQPSGQRMRKHDIVTVGGGRAEVFVQVESHEMVDEGKTIALGDRVTYGGASRWGDGEAGRKGTDETV</sequence>
<gene>
    <name evidence="3" type="ORF">SCHCODRAFT_233531</name>
</gene>
<evidence type="ECO:0000313" key="3">
    <source>
        <dbReference type="EMBL" id="EFI99022.1"/>
    </source>
</evidence>
<dbReference type="HOGENOM" id="CLU_046025_2_0_1"/>
<proteinExistence type="predicted"/>
<keyword evidence="1" id="KW-1133">Transmembrane helix</keyword>
<feature type="transmembrane region" description="Helical" evidence="1">
    <location>
        <begin position="131"/>
        <end position="154"/>
    </location>
</feature>
<dbReference type="EMBL" id="GL377304">
    <property type="protein sequence ID" value="EFI99022.1"/>
    <property type="molecule type" value="Genomic_DNA"/>
</dbReference>
<dbReference type="Pfam" id="PF20152">
    <property type="entry name" value="DUF6534"/>
    <property type="match status" value="1"/>
</dbReference>
<organism evidence="4">
    <name type="scientific">Schizophyllum commune (strain H4-8 / FGSC 9210)</name>
    <name type="common">Split gill fungus</name>
    <dbReference type="NCBI Taxonomy" id="578458"/>
    <lineage>
        <taxon>Eukaryota</taxon>
        <taxon>Fungi</taxon>
        <taxon>Dikarya</taxon>
        <taxon>Basidiomycota</taxon>
        <taxon>Agaricomycotina</taxon>
        <taxon>Agaricomycetes</taxon>
        <taxon>Agaricomycetidae</taxon>
        <taxon>Agaricales</taxon>
        <taxon>Schizophyllaceae</taxon>
        <taxon>Schizophyllum</taxon>
    </lineage>
</organism>
<feature type="domain" description="DUF6534" evidence="2">
    <location>
        <begin position="143"/>
        <end position="213"/>
    </location>
</feature>
<dbReference type="InParanoid" id="D8PX47"/>
<feature type="transmembrane region" description="Helical" evidence="1">
    <location>
        <begin position="96"/>
        <end position="125"/>
    </location>
</feature>
<dbReference type="eggNOG" id="ENOG502S3SS">
    <property type="taxonomic scope" value="Eukaryota"/>
</dbReference>
<evidence type="ECO:0000259" key="2">
    <source>
        <dbReference type="Pfam" id="PF20152"/>
    </source>
</evidence>
<name>D8PX47_SCHCM</name>
<feature type="transmembrane region" description="Helical" evidence="1">
    <location>
        <begin position="21"/>
        <end position="44"/>
    </location>
</feature>
<feature type="transmembrane region" description="Helical" evidence="1">
    <location>
        <begin position="174"/>
        <end position="197"/>
    </location>
</feature>
<dbReference type="Proteomes" id="UP000007431">
    <property type="component" value="Unassembled WGS sequence"/>
</dbReference>
<keyword evidence="1" id="KW-0812">Transmembrane</keyword>
<dbReference type="AlphaFoldDB" id="D8PX47"/>
<dbReference type="InterPro" id="IPR045339">
    <property type="entry name" value="DUF6534"/>
</dbReference>